<accession>A0A7S4CVT9</accession>
<sequence length="101" mass="10842">MHSLAVRKVTNCRWTAGTWRVPNGSWRVTDGSQKGEQLQLERPSPSAFVPGAKRSWAIVVTLRSHSNILHSIAEVGGGITSSHVTQSHNALSDGQASAVLD</sequence>
<evidence type="ECO:0000313" key="2">
    <source>
        <dbReference type="EMBL" id="CAE0807955.1"/>
    </source>
</evidence>
<organism evidence="2">
    <name type="scientific">Eutreptiella gymnastica</name>
    <dbReference type="NCBI Taxonomy" id="73025"/>
    <lineage>
        <taxon>Eukaryota</taxon>
        <taxon>Discoba</taxon>
        <taxon>Euglenozoa</taxon>
        <taxon>Euglenida</taxon>
        <taxon>Spirocuta</taxon>
        <taxon>Euglenophyceae</taxon>
        <taxon>Eutreptiales</taxon>
        <taxon>Eutreptiaceae</taxon>
        <taxon>Eutreptiella</taxon>
    </lineage>
</organism>
<feature type="region of interest" description="Disordered" evidence="1">
    <location>
        <begin position="25"/>
        <end position="45"/>
    </location>
</feature>
<protein>
    <submittedName>
        <fullName evidence="2">Uncharacterized protein</fullName>
    </submittedName>
</protein>
<name>A0A7S4CVT9_9EUGL</name>
<proteinExistence type="predicted"/>
<reference evidence="2" key="1">
    <citation type="submission" date="2021-01" db="EMBL/GenBank/DDBJ databases">
        <authorList>
            <person name="Corre E."/>
            <person name="Pelletier E."/>
            <person name="Niang G."/>
            <person name="Scheremetjew M."/>
            <person name="Finn R."/>
            <person name="Kale V."/>
            <person name="Holt S."/>
            <person name="Cochrane G."/>
            <person name="Meng A."/>
            <person name="Brown T."/>
            <person name="Cohen L."/>
        </authorList>
    </citation>
    <scope>NUCLEOTIDE SEQUENCE</scope>
    <source>
        <strain evidence="2">CCMP1594</strain>
    </source>
</reference>
<evidence type="ECO:0000256" key="1">
    <source>
        <dbReference type="SAM" id="MobiDB-lite"/>
    </source>
</evidence>
<gene>
    <name evidence="2" type="ORF">EGYM00163_LOCUS19084</name>
</gene>
<dbReference type="AlphaFoldDB" id="A0A7S4CVT9"/>
<dbReference type="EMBL" id="HBJA01053850">
    <property type="protein sequence ID" value="CAE0807955.1"/>
    <property type="molecule type" value="Transcribed_RNA"/>
</dbReference>